<evidence type="ECO:0000313" key="2">
    <source>
        <dbReference type="Proteomes" id="UP000295804"/>
    </source>
</evidence>
<dbReference type="AlphaFoldDB" id="A0A4R7V5E4"/>
<comment type="caution">
    <text evidence="1">The sequence shown here is derived from an EMBL/GenBank/DDBJ whole genome shotgun (WGS) entry which is preliminary data.</text>
</comment>
<dbReference type="EMBL" id="SOCQ01000011">
    <property type="protein sequence ID" value="TDV44014.1"/>
    <property type="molecule type" value="Genomic_DNA"/>
</dbReference>
<reference evidence="1 2" key="1">
    <citation type="submission" date="2019-03" db="EMBL/GenBank/DDBJ databases">
        <title>Genomic analyses of the natural microbiome of Caenorhabditis elegans.</title>
        <authorList>
            <person name="Samuel B."/>
        </authorList>
    </citation>
    <scope>NUCLEOTIDE SEQUENCE [LARGE SCALE GENOMIC DNA]</scope>
    <source>
        <strain evidence="1 2">BIGb0525</strain>
    </source>
</reference>
<accession>A0A4R7V5E4</accession>
<evidence type="ECO:0000313" key="1">
    <source>
        <dbReference type="EMBL" id="TDV44014.1"/>
    </source>
</evidence>
<gene>
    <name evidence="1" type="ORF">EDF87_111119</name>
</gene>
<proteinExistence type="predicted"/>
<organism evidence="1 2">
    <name type="scientific">Pseudomonas helmanticensis</name>
    <dbReference type="NCBI Taxonomy" id="1471381"/>
    <lineage>
        <taxon>Bacteria</taxon>
        <taxon>Pseudomonadati</taxon>
        <taxon>Pseudomonadota</taxon>
        <taxon>Gammaproteobacteria</taxon>
        <taxon>Pseudomonadales</taxon>
        <taxon>Pseudomonadaceae</taxon>
        <taxon>Pseudomonas</taxon>
    </lineage>
</organism>
<dbReference type="Proteomes" id="UP000295804">
    <property type="component" value="Unassembled WGS sequence"/>
</dbReference>
<protein>
    <submittedName>
        <fullName evidence="1">Uncharacterized protein</fullName>
    </submittedName>
</protein>
<name>A0A4R7V5E4_9PSED</name>
<sequence length="51" mass="5787">MQRRSNQDILLLIARTRASPNALKNFHVSDAPCWFSVGALGCALWQHEFTD</sequence>